<reference evidence="2" key="1">
    <citation type="submission" date="2016-10" db="EMBL/GenBank/DDBJ databases">
        <authorList>
            <person name="Benchimol M."/>
            <person name="Almeida L.G."/>
            <person name="Vasconcelos A.T."/>
            <person name="Perreira-Neves A."/>
            <person name="Rosa I.A."/>
            <person name="Tasca T."/>
            <person name="Bogo M.R."/>
            <person name="de Souza W."/>
        </authorList>
    </citation>
    <scope>NUCLEOTIDE SEQUENCE [LARGE SCALE GENOMIC DNA]</scope>
    <source>
        <strain evidence="2">K</strain>
    </source>
</reference>
<dbReference type="PROSITE" id="PS50086">
    <property type="entry name" value="TBC_RABGAP"/>
    <property type="match status" value="1"/>
</dbReference>
<organism evidence="2 3">
    <name type="scientific">Tritrichomonas foetus</name>
    <dbReference type="NCBI Taxonomy" id="1144522"/>
    <lineage>
        <taxon>Eukaryota</taxon>
        <taxon>Metamonada</taxon>
        <taxon>Parabasalia</taxon>
        <taxon>Tritrichomonadida</taxon>
        <taxon>Tritrichomonadidae</taxon>
        <taxon>Tritrichomonas</taxon>
    </lineage>
</organism>
<proteinExistence type="predicted"/>
<dbReference type="InterPro" id="IPR035969">
    <property type="entry name" value="Rab-GAP_TBC_sf"/>
</dbReference>
<dbReference type="AlphaFoldDB" id="A0A1J4K210"/>
<dbReference type="InterPro" id="IPR000195">
    <property type="entry name" value="Rab-GAP-TBC_dom"/>
</dbReference>
<sequence length="344" mass="40551">MESDLTKLIECANVPFRKPYDVKKFLESLDNKKNPLYRIIAWLVSLRIVKVRDIPNSVSQLVQKYKKLAETKLSDFDHPTSSLSQTDAEIITIDTERTIHWFKQLSNECGFVNSNLEERKTSIQRILSILSLCDPFYTYLQGFDRYAFATFLLGLQAADELKTDSFFAEAMSFYLTGGLLKIVDVNKFYTNKKLMNDHFHTLDQKIALARPEIYYRLLEMNCTSIHYALKWELISFADDHSYDDILLIWDNIIVNQKKYISYIMELCTAHIRQIKLADNVFPIESVLHNKEWNTNEILIYSRGKLKQEYQKKNIIIFCIFHVTSCHFNWKILLFTEQMKLLLFI</sequence>
<dbReference type="GeneID" id="94824806"/>
<dbReference type="Proteomes" id="UP000179807">
    <property type="component" value="Unassembled WGS sequence"/>
</dbReference>
<protein>
    <recommendedName>
        <fullName evidence="1">Rab-GAP TBC domain-containing protein</fullName>
    </recommendedName>
</protein>
<evidence type="ECO:0000259" key="1">
    <source>
        <dbReference type="PROSITE" id="PS50086"/>
    </source>
</evidence>
<evidence type="ECO:0000313" key="3">
    <source>
        <dbReference type="Proteomes" id="UP000179807"/>
    </source>
</evidence>
<dbReference type="SUPFAM" id="SSF47923">
    <property type="entry name" value="Ypt/Rab-GAP domain of gyp1p"/>
    <property type="match status" value="2"/>
</dbReference>
<comment type="caution">
    <text evidence="2">The sequence shown here is derived from an EMBL/GenBank/DDBJ whole genome shotgun (WGS) entry which is preliminary data.</text>
</comment>
<keyword evidence="3" id="KW-1185">Reference proteome</keyword>
<accession>A0A1J4K210</accession>
<dbReference type="VEuPathDB" id="TrichDB:TRFO_01442"/>
<evidence type="ECO:0000313" key="2">
    <source>
        <dbReference type="EMBL" id="OHT03780.1"/>
    </source>
</evidence>
<gene>
    <name evidence="2" type="ORF">TRFO_01442</name>
</gene>
<dbReference type="Gene3D" id="1.10.472.80">
    <property type="entry name" value="Ypt/Rab-GAP domain of gyp1p, domain 3"/>
    <property type="match status" value="1"/>
</dbReference>
<dbReference type="Pfam" id="PF00566">
    <property type="entry name" value="RabGAP-TBC"/>
    <property type="match status" value="1"/>
</dbReference>
<dbReference type="OrthoDB" id="10556367at2759"/>
<name>A0A1J4K210_9EUKA</name>
<dbReference type="RefSeq" id="XP_068356916.1">
    <property type="nucleotide sequence ID" value="XM_068490102.1"/>
</dbReference>
<dbReference type="EMBL" id="MLAK01000815">
    <property type="protein sequence ID" value="OHT03780.1"/>
    <property type="molecule type" value="Genomic_DNA"/>
</dbReference>
<feature type="domain" description="Rab-GAP TBC" evidence="1">
    <location>
        <begin position="32"/>
        <end position="256"/>
    </location>
</feature>